<evidence type="ECO:0000256" key="7">
    <source>
        <dbReference type="ARBA" id="ARBA00022989"/>
    </source>
</evidence>
<evidence type="ECO:0000256" key="9">
    <source>
        <dbReference type="ARBA" id="ARBA00023316"/>
    </source>
</evidence>
<evidence type="ECO:0000256" key="2">
    <source>
        <dbReference type="ARBA" id="ARBA00008203"/>
    </source>
</evidence>
<feature type="chain" id="PRO_5045750022" description="Protein BIG1" evidence="11">
    <location>
        <begin position="20"/>
        <end position="306"/>
    </location>
</feature>
<reference evidence="13" key="1">
    <citation type="submission" date="2022-08" db="EMBL/GenBank/DDBJ databases">
        <title>A Global Phylogenomic Analysis of the Shiitake Genus Lentinula.</title>
        <authorList>
            <consortium name="DOE Joint Genome Institute"/>
            <person name="Sierra-Patev S."/>
            <person name="Min B."/>
            <person name="Naranjo-Ortiz M."/>
            <person name="Looney B."/>
            <person name="Konkel Z."/>
            <person name="Slot J.C."/>
            <person name="Sakamoto Y."/>
            <person name="Steenwyk J.L."/>
            <person name="Rokas A."/>
            <person name="Carro J."/>
            <person name="Camarero S."/>
            <person name="Ferreira P."/>
            <person name="Molpeceres G."/>
            <person name="Ruiz-Duenas F.J."/>
            <person name="Serrano A."/>
            <person name="Henrissat B."/>
            <person name="Drula E."/>
            <person name="Hughes K.W."/>
            <person name="Mata J.L."/>
            <person name="Ishikawa N.K."/>
            <person name="Vargas-Isla R."/>
            <person name="Ushijima S."/>
            <person name="Smith C.A."/>
            <person name="Ahrendt S."/>
            <person name="Andreopoulos W."/>
            <person name="He G."/>
            <person name="Labutti K."/>
            <person name="Lipzen A."/>
            <person name="Ng V."/>
            <person name="Riley R."/>
            <person name="Sandor L."/>
            <person name="Barry K."/>
            <person name="Martinez A.T."/>
            <person name="Xiao Y."/>
            <person name="Gibbons J.G."/>
            <person name="Terashima K."/>
            <person name="Grigoriev I.V."/>
            <person name="Hibbett D.S."/>
        </authorList>
    </citation>
    <scope>NUCLEOTIDE SEQUENCE</scope>
    <source>
        <strain evidence="13">RHP3577 ss4</strain>
    </source>
</reference>
<feature type="transmembrane region" description="Helical" evidence="10">
    <location>
        <begin position="260"/>
        <end position="285"/>
    </location>
</feature>
<evidence type="ECO:0000256" key="6">
    <source>
        <dbReference type="ARBA" id="ARBA00022824"/>
    </source>
</evidence>
<dbReference type="InterPro" id="IPR046756">
    <property type="entry name" value="VAS1/VOA1_TM"/>
</dbReference>
<feature type="signal peptide" evidence="11">
    <location>
        <begin position="1"/>
        <end position="19"/>
    </location>
</feature>
<dbReference type="InterPro" id="IPR037654">
    <property type="entry name" value="Big1"/>
</dbReference>
<keyword evidence="9" id="KW-0961">Cell wall biogenesis/degradation</keyword>
<evidence type="ECO:0000256" key="11">
    <source>
        <dbReference type="SAM" id="SignalP"/>
    </source>
</evidence>
<protein>
    <recommendedName>
        <fullName evidence="3">Protein BIG1</fullName>
    </recommendedName>
</protein>
<keyword evidence="14" id="KW-1185">Reference proteome</keyword>
<evidence type="ECO:0000313" key="13">
    <source>
        <dbReference type="EMBL" id="KAJ4468102.1"/>
    </source>
</evidence>
<evidence type="ECO:0000256" key="4">
    <source>
        <dbReference type="ARBA" id="ARBA00022692"/>
    </source>
</evidence>
<sequence>MSRLTLLSSLLVFSPLALAFSNTAPLLAWSSHSSNLIDRLPPSSSSVSGTLHSKNVFETMLMNDDVCDHEAVILVHQPGLHASDLRQLPKTSHIARSLSSASSSRQYAYVPAMYTSDEDEHHLEFAQSVSQKCHARLLNILAGQGGDVDFQAGGQKSVVVVVNLPGVEGSQSESRINGMAEHDALLSTTLDALPFSNRVVIYTGTPPMHSKRQEDLNISAPARPVLDLTENEAASSSPSILAKKNKGGILHNYQLLTPGLIMVLLVVLFIFLPVLYFGISAMASIQSPLRLDSMPKGYNANERKNQ</sequence>
<gene>
    <name evidence="13" type="ORF">C8R41DRAFT_871238</name>
</gene>
<dbReference type="EMBL" id="JANVFT010000102">
    <property type="protein sequence ID" value="KAJ4468102.1"/>
    <property type="molecule type" value="Genomic_DNA"/>
</dbReference>
<organism evidence="13 14">
    <name type="scientific">Lentinula lateritia</name>
    <dbReference type="NCBI Taxonomy" id="40482"/>
    <lineage>
        <taxon>Eukaryota</taxon>
        <taxon>Fungi</taxon>
        <taxon>Dikarya</taxon>
        <taxon>Basidiomycota</taxon>
        <taxon>Agaricomycotina</taxon>
        <taxon>Agaricomycetes</taxon>
        <taxon>Agaricomycetidae</taxon>
        <taxon>Agaricales</taxon>
        <taxon>Marasmiineae</taxon>
        <taxon>Omphalotaceae</taxon>
        <taxon>Lentinula</taxon>
    </lineage>
</organism>
<evidence type="ECO:0000313" key="14">
    <source>
        <dbReference type="Proteomes" id="UP001150217"/>
    </source>
</evidence>
<name>A0ABQ8V0N2_9AGAR</name>
<evidence type="ECO:0000256" key="8">
    <source>
        <dbReference type="ARBA" id="ARBA00023136"/>
    </source>
</evidence>
<comment type="caution">
    <text evidence="13">The sequence shown here is derived from an EMBL/GenBank/DDBJ whole genome shotgun (WGS) entry which is preliminary data.</text>
</comment>
<evidence type="ECO:0000256" key="10">
    <source>
        <dbReference type="SAM" id="Phobius"/>
    </source>
</evidence>
<keyword evidence="8 10" id="KW-0472">Membrane</keyword>
<dbReference type="PANTHER" id="PTHR28285:SF1">
    <property type="entry name" value="PROTEIN BIG1"/>
    <property type="match status" value="1"/>
</dbReference>
<evidence type="ECO:0000259" key="12">
    <source>
        <dbReference type="Pfam" id="PF20520"/>
    </source>
</evidence>
<feature type="domain" description="V-type proton ATPase subunit S1/VOA1 transmembrane" evidence="12">
    <location>
        <begin position="254"/>
        <end position="292"/>
    </location>
</feature>
<comment type="similarity">
    <text evidence="2">Belongs to the BIG1 family.</text>
</comment>
<dbReference type="Proteomes" id="UP001150217">
    <property type="component" value="Unassembled WGS sequence"/>
</dbReference>
<evidence type="ECO:0000256" key="1">
    <source>
        <dbReference type="ARBA" id="ARBA00004115"/>
    </source>
</evidence>
<keyword evidence="7 10" id="KW-1133">Transmembrane helix</keyword>
<keyword evidence="5 11" id="KW-0732">Signal</keyword>
<evidence type="ECO:0000256" key="3">
    <source>
        <dbReference type="ARBA" id="ARBA00022089"/>
    </source>
</evidence>
<proteinExistence type="inferred from homology"/>
<dbReference type="PANTHER" id="PTHR28285">
    <property type="entry name" value="PROTEIN BIG1"/>
    <property type="match status" value="1"/>
</dbReference>
<accession>A0ABQ8V0N2</accession>
<keyword evidence="4 10" id="KW-0812">Transmembrane</keyword>
<evidence type="ECO:0000256" key="5">
    <source>
        <dbReference type="ARBA" id="ARBA00022729"/>
    </source>
</evidence>
<dbReference type="Pfam" id="PF20520">
    <property type="entry name" value="Ac45-VOA1_TM"/>
    <property type="match status" value="1"/>
</dbReference>
<comment type="subcellular location">
    <subcellularLocation>
        <location evidence="1">Endoplasmic reticulum membrane</location>
        <topology evidence="1">Single-pass type I membrane protein</topology>
    </subcellularLocation>
</comment>
<keyword evidence="6" id="KW-0256">Endoplasmic reticulum</keyword>